<dbReference type="PROSITE" id="PS51482">
    <property type="entry name" value="DEGV"/>
    <property type="match status" value="1"/>
</dbReference>
<dbReference type="InterPro" id="IPR043168">
    <property type="entry name" value="DegV_C"/>
</dbReference>
<protein>
    <submittedName>
        <fullName evidence="2">DegV family protein with EDD domain</fullName>
    </submittedName>
</protein>
<dbReference type="PANTHER" id="PTHR33434">
    <property type="entry name" value="DEGV DOMAIN-CONTAINING PROTEIN DR_1986-RELATED"/>
    <property type="match status" value="1"/>
</dbReference>
<evidence type="ECO:0000313" key="2">
    <source>
        <dbReference type="EMBL" id="PFG32776.1"/>
    </source>
</evidence>
<sequence length="304" mass="31368">MSSPTSLTRTVHVVTDSTCSLPADLARRWGVHVVPLQVVVDGRAHLEGVDLSTGDLVRALEDHASLSTSQPTPRAFAEAYEHAAAQGAEHIVSLHLSGELSGTVHAAALAARDAPVPVEVVDSRTVAMGLGFAVLAAAREAAQGENGPLVARTALRVASSSTAMFVVDSLDHLRRGGRLSATSAAIGTALGLRPVLGLRAGSIEVVQKIRTRAAVVERLVAAGIDAAQQSGDVRLAMHHLGDDSVVWECAGRITDATGREVVVSPVSAVIGAHVGPGLLALITAHDDSSHDVPHSARRTPSPHS</sequence>
<dbReference type="EMBL" id="PDJG01000001">
    <property type="protein sequence ID" value="PFG32776.1"/>
    <property type="molecule type" value="Genomic_DNA"/>
</dbReference>
<dbReference type="NCBIfam" id="TIGR00762">
    <property type="entry name" value="DegV"/>
    <property type="match status" value="1"/>
</dbReference>
<dbReference type="Proteomes" id="UP000225548">
    <property type="component" value="Unassembled WGS sequence"/>
</dbReference>
<dbReference type="InterPro" id="IPR003797">
    <property type="entry name" value="DegV"/>
</dbReference>
<accession>A0A2A9E297</accession>
<dbReference type="AlphaFoldDB" id="A0A2A9E297"/>
<reference evidence="2 3" key="1">
    <citation type="submission" date="2017-10" db="EMBL/GenBank/DDBJ databases">
        <title>Sequencing the genomes of 1000 actinobacteria strains.</title>
        <authorList>
            <person name="Klenk H.-P."/>
        </authorList>
    </citation>
    <scope>NUCLEOTIDE SEQUENCE [LARGE SCALE GENOMIC DNA]</scope>
    <source>
        <strain evidence="2 3">DSM 18966</strain>
    </source>
</reference>
<proteinExistence type="predicted"/>
<dbReference type="Gene3D" id="3.40.50.10170">
    <property type="match status" value="1"/>
</dbReference>
<comment type="caution">
    <text evidence="2">The sequence shown here is derived from an EMBL/GenBank/DDBJ whole genome shotgun (WGS) entry which is preliminary data.</text>
</comment>
<gene>
    <name evidence="2" type="ORF">ATL42_0624</name>
</gene>
<dbReference type="InterPro" id="IPR050270">
    <property type="entry name" value="DegV_domain_contain"/>
</dbReference>
<dbReference type="SUPFAM" id="SSF82549">
    <property type="entry name" value="DAK1/DegV-like"/>
    <property type="match status" value="1"/>
</dbReference>
<keyword evidence="1" id="KW-0446">Lipid-binding</keyword>
<dbReference type="GO" id="GO:0008289">
    <property type="term" value="F:lipid binding"/>
    <property type="evidence" value="ECO:0007669"/>
    <property type="project" value="UniProtKB-KW"/>
</dbReference>
<dbReference type="RefSeq" id="WP_245862056.1">
    <property type="nucleotide sequence ID" value="NZ_PDJG01000001.1"/>
</dbReference>
<dbReference type="PANTHER" id="PTHR33434:SF2">
    <property type="entry name" value="FATTY ACID-BINDING PROTEIN TM_1468"/>
    <property type="match status" value="1"/>
</dbReference>
<dbReference type="Pfam" id="PF02645">
    <property type="entry name" value="DegV"/>
    <property type="match status" value="1"/>
</dbReference>
<organism evidence="2 3">
    <name type="scientific">Sanguibacter antarcticus</name>
    <dbReference type="NCBI Taxonomy" id="372484"/>
    <lineage>
        <taxon>Bacteria</taxon>
        <taxon>Bacillati</taxon>
        <taxon>Actinomycetota</taxon>
        <taxon>Actinomycetes</taxon>
        <taxon>Micrococcales</taxon>
        <taxon>Sanguibacteraceae</taxon>
        <taxon>Sanguibacter</taxon>
    </lineage>
</organism>
<evidence type="ECO:0000256" key="1">
    <source>
        <dbReference type="ARBA" id="ARBA00023121"/>
    </source>
</evidence>
<keyword evidence="3" id="KW-1185">Reference proteome</keyword>
<evidence type="ECO:0000313" key="3">
    <source>
        <dbReference type="Proteomes" id="UP000225548"/>
    </source>
</evidence>
<dbReference type="Gene3D" id="3.30.1180.10">
    <property type="match status" value="1"/>
</dbReference>
<name>A0A2A9E297_9MICO</name>